<dbReference type="Pfam" id="PF13407">
    <property type="entry name" value="Peripla_BP_4"/>
    <property type="match status" value="1"/>
</dbReference>
<dbReference type="GO" id="GO:0030313">
    <property type="term" value="C:cell envelope"/>
    <property type="evidence" value="ECO:0007669"/>
    <property type="project" value="UniProtKB-SubCell"/>
</dbReference>
<evidence type="ECO:0000256" key="1">
    <source>
        <dbReference type="ARBA" id="ARBA00004196"/>
    </source>
</evidence>
<evidence type="ECO:0000313" key="6">
    <source>
        <dbReference type="EMBL" id="MVA96741.1"/>
    </source>
</evidence>
<dbReference type="Proteomes" id="UP000463224">
    <property type="component" value="Unassembled WGS sequence"/>
</dbReference>
<dbReference type="AlphaFoldDB" id="A0A844QFI1"/>
<feature type="signal peptide" evidence="4">
    <location>
        <begin position="1"/>
        <end position="21"/>
    </location>
</feature>
<protein>
    <submittedName>
        <fullName evidence="6">Substrate-binding domain-containing protein</fullName>
    </submittedName>
</protein>
<evidence type="ECO:0000256" key="2">
    <source>
        <dbReference type="ARBA" id="ARBA00007639"/>
    </source>
</evidence>
<dbReference type="InterPro" id="IPR025997">
    <property type="entry name" value="SBP_2_dom"/>
</dbReference>
<dbReference type="GO" id="GO:0030246">
    <property type="term" value="F:carbohydrate binding"/>
    <property type="evidence" value="ECO:0007669"/>
    <property type="project" value="UniProtKB-ARBA"/>
</dbReference>
<organism evidence="6 7">
    <name type="scientific">Nitratireductor arenosus</name>
    <dbReference type="NCBI Taxonomy" id="2682096"/>
    <lineage>
        <taxon>Bacteria</taxon>
        <taxon>Pseudomonadati</taxon>
        <taxon>Pseudomonadota</taxon>
        <taxon>Alphaproteobacteria</taxon>
        <taxon>Hyphomicrobiales</taxon>
        <taxon>Phyllobacteriaceae</taxon>
        <taxon>Nitratireductor</taxon>
    </lineage>
</organism>
<keyword evidence="3 4" id="KW-0732">Signal</keyword>
<comment type="similarity">
    <text evidence="2">Belongs to the bacterial solute-binding protein 2 family.</text>
</comment>
<comment type="caution">
    <text evidence="6">The sequence shown here is derived from an EMBL/GenBank/DDBJ whole genome shotgun (WGS) entry which is preliminary data.</text>
</comment>
<name>A0A844QFI1_9HYPH</name>
<dbReference type="CDD" id="cd19996">
    <property type="entry name" value="PBP1_ABC_sugar_binding-like"/>
    <property type="match status" value="1"/>
</dbReference>
<accession>A0A844QFI1</accession>
<dbReference type="RefSeq" id="WP_156711651.1">
    <property type="nucleotide sequence ID" value="NZ_WPHG01000001.1"/>
</dbReference>
<dbReference type="PANTHER" id="PTHR46847">
    <property type="entry name" value="D-ALLOSE-BINDING PERIPLASMIC PROTEIN-RELATED"/>
    <property type="match status" value="1"/>
</dbReference>
<dbReference type="EMBL" id="WPHG01000001">
    <property type="protein sequence ID" value="MVA96741.1"/>
    <property type="molecule type" value="Genomic_DNA"/>
</dbReference>
<evidence type="ECO:0000256" key="3">
    <source>
        <dbReference type="ARBA" id="ARBA00022729"/>
    </source>
</evidence>
<keyword evidence="7" id="KW-1185">Reference proteome</keyword>
<gene>
    <name evidence="6" type="ORF">GN330_05710</name>
</gene>
<proteinExistence type="inferred from homology"/>
<dbReference type="SUPFAM" id="SSF53822">
    <property type="entry name" value="Periplasmic binding protein-like I"/>
    <property type="match status" value="1"/>
</dbReference>
<sequence>MRISGICTAFTALLLASTAQAETEVTLHSGLGPAEGATLVDVSKYEARRDGAYTIGFSNVFTGNSWVVQLLEEAAWRAEQFPEIERYIVTDANFDPSKQVADVEDMLAQGVDAIVINPTSPVAIVPVLEKAYDAGVAVIIVAADAETDKATVRILADQVKFGRDGGEFLAEAMGNEGKVIALRGIAGISVDTDRWAGAEEVFAKHPGIEVVGEVYAQWAYDQGRQACESLALAHPQIDGVWSSGGAMTQACIEVFSELGRDLVPMTGEANNGFFGAWKKNQDAGFDSIAPQNPTWMVAEGVAAAVAVLNGQEIYAEYKVVAEPYTSKDLDTLYRPDLNDSYWVGSILPDDKLKQLYGN</sequence>
<dbReference type="PANTHER" id="PTHR46847:SF3">
    <property type="entry name" value="GALACTOFURANOSE-BINDING PROTEIN YTFQ"/>
    <property type="match status" value="1"/>
</dbReference>
<evidence type="ECO:0000256" key="4">
    <source>
        <dbReference type="SAM" id="SignalP"/>
    </source>
</evidence>
<dbReference type="Gene3D" id="3.40.50.2300">
    <property type="match status" value="2"/>
</dbReference>
<feature type="domain" description="Periplasmic binding protein" evidence="5">
    <location>
        <begin position="55"/>
        <end position="312"/>
    </location>
</feature>
<comment type="subcellular location">
    <subcellularLocation>
        <location evidence="1">Cell envelope</location>
    </subcellularLocation>
</comment>
<reference evidence="6 7" key="1">
    <citation type="submission" date="2019-12" db="EMBL/GenBank/DDBJ databases">
        <title>Nitratireductor arenosus sp. nov., Isolated from sea sand, Jeju island, South Korea.</title>
        <authorList>
            <person name="Kim W."/>
        </authorList>
    </citation>
    <scope>NUCLEOTIDE SEQUENCE [LARGE SCALE GENOMIC DNA]</scope>
    <source>
        <strain evidence="6 7">CAU 1489</strain>
    </source>
</reference>
<feature type="chain" id="PRO_5032987615" evidence="4">
    <location>
        <begin position="22"/>
        <end position="358"/>
    </location>
</feature>
<evidence type="ECO:0000313" key="7">
    <source>
        <dbReference type="Proteomes" id="UP000463224"/>
    </source>
</evidence>
<evidence type="ECO:0000259" key="5">
    <source>
        <dbReference type="Pfam" id="PF13407"/>
    </source>
</evidence>
<dbReference type="InterPro" id="IPR028082">
    <property type="entry name" value="Peripla_BP_I"/>
</dbReference>